<dbReference type="Gene3D" id="3.40.30.10">
    <property type="entry name" value="Glutaredoxin"/>
    <property type="match status" value="1"/>
</dbReference>
<dbReference type="EMBL" id="JADOGI010000073">
    <property type="protein sequence ID" value="MBF8188730.1"/>
    <property type="molecule type" value="Genomic_DNA"/>
</dbReference>
<evidence type="ECO:0000313" key="9">
    <source>
        <dbReference type="EMBL" id="MBF8188730.1"/>
    </source>
</evidence>
<keyword evidence="10" id="KW-1185">Reference proteome</keyword>
<dbReference type="Proteomes" id="UP000605361">
    <property type="component" value="Unassembled WGS sequence"/>
</dbReference>
<evidence type="ECO:0000256" key="5">
    <source>
        <dbReference type="ARBA" id="ARBA00023284"/>
    </source>
</evidence>
<dbReference type="InterPro" id="IPR036249">
    <property type="entry name" value="Thioredoxin-like_sf"/>
</dbReference>
<keyword evidence="7" id="KW-1133">Transmembrane helix</keyword>
<dbReference type="PANTHER" id="PTHR13887">
    <property type="entry name" value="GLUTATHIONE S-TRANSFERASE KAPPA"/>
    <property type="match status" value="1"/>
</dbReference>
<reference evidence="9" key="1">
    <citation type="submission" date="2020-11" db="EMBL/GenBank/DDBJ databases">
        <title>Whole-genome analyses of Nonomuraea sp. K274.</title>
        <authorList>
            <person name="Veyisoglu A."/>
        </authorList>
    </citation>
    <scope>NUCLEOTIDE SEQUENCE</scope>
    <source>
        <strain evidence="9">K274</strain>
    </source>
</reference>
<organism evidence="9 10">
    <name type="scientific">Nonomuraea cypriaca</name>
    <dbReference type="NCBI Taxonomy" id="1187855"/>
    <lineage>
        <taxon>Bacteria</taxon>
        <taxon>Bacillati</taxon>
        <taxon>Actinomycetota</taxon>
        <taxon>Actinomycetes</taxon>
        <taxon>Streptosporangiales</taxon>
        <taxon>Streptosporangiaceae</taxon>
        <taxon>Nonomuraea</taxon>
    </lineage>
</organism>
<dbReference type="GO" id="GO:0016491">
    <property type="term" value="F:oxidoreductase activity"/>
    <property type="evidence" value="ECO:0007669"/>
    <property type="project" value="UniProtKB-KW"/>
</dbReference>
<dbReference type="SUPFAM" id="SSF52833">
    <property type="entry name" value="Thioredoxin-like"/>
    <property type="match status" value="1"/>
</dbReference>
<protein>
    <submittedName>
        <fullName evidence="9">Thioredoxin domain-containing protein</fullName>
    </submittedName>
</protein>
<dbReference type="PANTHER" id="PTHR13887:SF14">
    <property type="entry name" value="DISULFIDE BOND FORMATION PROTEIN D"/>
    <property type="match status" value="1"/>
</dbReference>
<comment type="caution">
    <text evidence="9">The sequence shown here is derived from an EMBL/GenBank/DDBJ whole genome shotgun (WGS) entry which is preliminary data.</text>
</comment>
<keyword evidence="2" id="KW-0732">Signal</keyword>
<comment type="similarity">
    <text evidence="1">Belongs to the thioredoxin family. DsbA subfamily.</text>
</comment>
<keyword evidence="3" id="KW-0560">Oxidoreductase</keyword>
<proteinExistence type="inferred from homology"/>
<evidence type="ECO:0000256" key="4">
    <source>
        <dbReference type="ARBA" id="ARBA00023157"/>
    </source>
</evidence>
<dbReference type="Pfam" id="PF13462">
    <property type="entry name" value="Thioredoxin_4"/>
    <property type="match status" value="1"/>
</dbReference>
<evidence type="ECO:0000256" key="7">
    <source>
        <dbReference type="SAM" id="Phobius"/>
    </source>
</evidence>
<gene>
    <name evidence="9" type="ORF">ITP53_23955</name>
</gene>
<feature type="domain" description="Thioredoxin-like fold" evidence="8">
    <location>
        <begin position="91"/>
        <end position="237"/>
    </location>
</feature>
<feature type="region of interest" description="Disordered" evidence="6">
    <location>
        <begin position="1"/>
        <end position="26"/>
    </location>
</feature>
<keyword evidence="7" id="KW-0472">Membrane</keyword>
<dbReference type="AlphaFoldDB" id="A0A931ABW1"/>
<keyword evidence="4" id="KW-1015">Disulfide bond</keyword>
<evidence type="ECO:0000256" key="2">
    <source>
        <dbReference type="ARBA" id="ARBA00022729"/>
    </source>
</evidence>
<sequence length="255" mass="27772">MSKGQRTKMSDRKSAREKIREQQAAARARDRRRRIVTYVTAGVVAVAAVGLGWWYAASTSQPEEAAGAMAPITVQADGSVVMARQGVTRPVLDIYEDFQCPACKEAERVSGQTFKNLAGEGKAKVVYHPITIFSQEPTKSNSVRAGNAARCIADGKQWLAFHNLLFENQPPETEQGFKPDQLVQLGQQAGVTAPGFQQCVTSGQHSEAQLAYSKKIGDEQKLTHTPTVKLNGTEIENGVIFSPRELRDAVTEAAK</sequence>
<accession>A0A931ABW1</accession>
<evidence type="ECO:0000313" key="10">
    <source>
        <dbReference type="Proteomes" id="UP000605361"/>
    </source>
</evidence>
<feature type="compositionally biased region" description="Basic and acidic residues" evidence="6">
    <location>
        <begin position="8"/>
        <end position="21"/>
    </location>
</feature>
<keyword evidence="5" id="KW-0676">Redox-active center</keyword>
<dbReference type="CDD" id="cd02972">
    <property type="entry name" value="DsbA_family"/>
    <property type="match status" value="1"/>
</dbReference>
<keyword evidence="7" id="KW-0812">Transmembrane</keyword>
<feature type="transmembrane region" description="Helical" evidence="7">
    <location>
        <begin position="35"/>
        <end position="56"/>
    </location>
</feature>
<evidence type="ECO:0000256" key="3">
    <source>
        <dbReference type="ARBA" id="ARBA00023002"/>
    </source>
</evidence>
<evidence type="ECO:0000259" key="8">
    <source>
        <dbReference type="Pfam" id="PF13462"/>
    </source>
</evidence>
<evidence type="ECO:0000256" key="6">
    <source>
        <dbReference type="SAM" id="MobiDB-lite"/>
    </source>
</evidence>
<dbReference type="InterPro" id="IPR012336">
    <property type="entry name" value="Thioredoxin-like_fold"/>
</dbReference>
<evidence type="ECO:0000256" key="1">
    <source>
        <dbReference type="ARBA" id="ARBA00005791"/>
    </source>
</evidence>
<name>A0A931ABW1_9ACTN</name>